<organism evidence="3 4">
    <name type="scientific">Mycena albidolilacea</name>
    <dbReference type="NCBI Taxonomy" id="1033008"/>
    <lineage>
        <taxon>Eukaryota</taxon>
        <taxon>Fungi</taxon>
        <taxon>Dikarya</taxon>
        <taxon>Basidiomycota</taxon>
        <taxon>Agaricomycotina</taxon>
        <taxon>Agaricomycetes</taxon>
        <taxon>Agaricomycetidae</taxon>
        <taxon>Agaricales</taxon>
        <taxon>Marasmiineae</taxon>
        <taxon>Mycenaceae</taxon>
        <taxon>Mycena</taxon>
    </lineage>
</organism>
<keyword evidence="2" id="KW-1133">Transmembrane helix</keyword>
<proteinExistence type="predicted"/>
<keyword evidence="2" id="KW-0472">Membrane</keyword>
<feature type="compositionally biased region" description="Basic and acidic residues" evidence="1">
    <location>
        <begin position="91"/>
        <end position="104"/>
    </location>
</feature>
<dbReference type="AlphaFoldDB" id="A0AAD7A8H3"/>
<sequence length="274" mass="30450">MTSVVSTRNLITIAVLTAGLIGLEHATSAVLNLLRGLATTKRFLVFFLTSVAITLFCKRFIRIEDTTDPSVGYLYLDEDEVLSESDDLFENDSKDYATERDYPRAARSLAPSPSLISRNSRTTAPAPAPAPAITRDRLPKTSPLAPTHEHQERQPKPPTQLFGAPFSASQTAQNRSFHPQQSGTFATTYSQEYYQPFVHPEPVHYSFAPKSSFLSEYLQSLPKDAVMTPYRYIASTEHSTTRYTFGFPPPIEDARFPVISGLTFPDAIPRVITA</sequence>
<protein>
    <submittedName>
        <fullName evidence="3">Uncharacterized protein</fullName>
    </submittedName>
</protein>
<accession>A0AAD7A8H3</accession>
<evidence type="ECO:0000256" key="1">
    <source>
        <dbReference type="SAM" id="MobiDB-lite"/>
    </source>
</evidence>
<dbReference type="Proteomes" id="UP001218218">
    <property type="component" value="Unassembled WGS sequence"/>
</dbReference>
<feature type="compositionally biased region" description="Polar residues" evidence="1">
    <location>
        <begin position="114"/>
        <end position="123"/>
    </location>
</feature>
<evidence type="ECO:0000256" key="2">
    <source>
        <dbReference type="SAM" id="Phobius"/>
    </source>
</evidence>
<name>A0AAD7A8H3_9AGAR</name>
<keyword evidence="4" id="KW-1185">Reference proteome</keyword>
<evidence type="ECO:0000313" key="3">
    <source>
        <dbReference type="EMBL" id="KAJ7352073.1"/>
    </source>
</evidence>
<evidence type="ECO:0000313" key="4">
    <source>
        <dbReference type="Proteomes" id="UP001218218"/>
    </source>
</evidence>
<gene>
    <name evidence="3" type="ORF">DFH08DRAFT_78670</name>
</gene>
<feature type="region of interest" description="Disordered" evidence="1">
    <location>
        <begin position="87"/>
        <end position="166"/>
    </location>
</feature>
<keyword evidence="2" id="KW-0812">Transmembrane</keyword>
<dbReference type="EMBL" id="JARIHO010000012">
    <property type="protein sequence ID" value="KAJ7352073.1"/>
    <property type="molecule type" value="Genomic_DNA"/>
</dbReference>
<feature type="transmembrane region" description="Helical" evidence="2">
    <location>
        <begin position="42"/>
        <end position="61"/>
    </location>
</feature>
<comment type="caution">
    <text evidence="3">The sequence shown here is derived from an EMBL/GenBank/DDBJ whole genome shotgun (WGS) entry which is preliminary data.</text>
</comment>
<reference evidence="3" key="1">
    <citation type="submission" date="2023-03" db="EMBL/GenBank/DDBJ databases">
        <title>Massive genome expansion in bonnet fungi (Mycena s.s.) driven by repeated elements and novel gene families across ecological guilds.</title>
        <authorList>
            <consortium name="Lawrence Berkeley National Laboratory"/>
            <person name="Harder C.B."/>
            <person name="Miyauchi S."/>
            <person name="Viragh M."/>
            <person name="Kuo A."/>
            <person name="Thoen E."/>
            <person name="Andreopoulos B."/>
            <person name="Lu D."/>
            <person name="Skrede I."/>
            <person name="Drula E."/>
            <person name="Henrissat B."/>
            <person name="Morin E."/>
            <person name="Kohler A."/>
            <person name="Barry K."/>
            <person name="LaButti K."/>
            <person name="Morin E."/>
            <person name="Salamov A."/>
            <person name="Lipzen A."/>
            <person name="Mereny Z."/>
            <person name="Hegedus B."/>
            <person name="Baldrian P."/>
            <person name="Stursova M."/>
            <person name="Weitz H."/>
            <person name="Taylor A."/>
            <person name="Grigoriev I.V."/>
            <person name="Nagy L.G."/>
            <person name="Martin F."/>
            <person name="Kauserud H."/>
        </authorList>
    </citation>
    <scope>NUCLEOTIDE SEQUENCE</scope>
    <source>
        <strain evidence="3">CBHHK002</strain>
    </source>
</reference>